<evidence type="ECO:0000259" key="2">
    <source>
        <dbReference type="Pfam" id="PF05050"/>
    </source>
</evidence>
<dbReference type="AlphaFoldDB" id="A0A816AU85"/>
<dbReference type="Proteomes" id="UP000663834">
    <property type="component" value="Unassembled WGS sequence"/>
</dbReference>
<dbReference type="SUPFAM" id="SSF53335">
    <property type="entry name" value="S-adenosyl-L-methionine-dependent methyltransferases"/>
    <property type="match status" value="1"/>
</dbReference>
<sequence length="393" mass="44829">MNAFFINPMLKSLYMNIVNRLIKKVSSQNRSFQILFIISLILTWFLFIRLSGSIKLTFKIIRPYDIQNSPHNICEIDECETEQSQKHGDLFKLFSLDWSSCYNDFYLNAFDNNETSVDTLIDVGANKAYAVATWLSFFFPEIGINQARLGDYIRSLQTLSEPCGSCNDCKDSPLKRDTTGKKLQLQIHAFEPQPGTVDVLRGIKKWMNISTISDVTFKVHGMAVSDHTGHALFRKCNAGNEVCSLDISGVAENAQIQVNTTSLDDFADKNNLSKIDILKIDTEGYEPLVFRGAQRLLKEHRIRLFIFEYLKDGVWRNTSLEVEIAKLVKLDYVCYMIGKTGVIRVSKCWNDKFNVNHCNLLCVSAKDERLLFNIDQMRVKSSVATTCKTISRS</sequence>
<dbReference type="EMBL" id="CAJNOW010011645">
    <property type="protein sequence ID" value="CAF1600143.1"/>
    <property type="molecule type" value="Genomic_DNA"/>
</dbReference>
<keyword evidence="1" id="KW-0472">Membrane</keyword>
<name>A0A816AU85_9BILA</name>
<protein>
    <recommendedName>
        <fullName evidence="2">Methyltransferase FkbM domain-containing protein</fullName>
    </recommendedName>
</protein>
<dbReference type="PANTHER" id="PTHR34203:SF15">
    <property type="entry name" value="SLL1173 PROTEIN"/>
    <property type="match status" value="1"/>
</dbReference>
<reference evidence="3" key="1">
    <citation type="submission" date="2021-02" db="EMBL/GenBank/DDBJ databases">
        <authorList>
            <person name="Nowell W R."/>
        </authorList>
    </citation>
    <scope>NUCLEOTIDE SEQUENCE</scope>
</reference>
<dbReference type="InterPro" id="IPR052514">
    <property type="entry name" value="SAM-dependent_MTase"/>
</dbReference>
<dbReference type="NCBIfam" id="TIGR01444">
    <property type="entry name" value="fkbM_fam"/>
    <property type="match status" value="1"/>
</dbReference>
<evidence type="ECO:0000256" key="1">
    <source>
        <dbReference type="SAM" id="Phobius"/>
    </source>
</evidence>
<keyword evidence="1" id="KW-0812">Transmembrane</keyword>
<keyword evidence="1" id="KW-1133">Transmembrane helix</keyword>
<dbReference type="Pfam" id="PF05050">
    <property type="entry name" value="Methyltransf_21"/>
    <property type="match status" value="1"/>
</dbReference>
<dbReference type="PANTHER" id="PTHR34203">
    <property type="entry name" value="METHYLTRANSFERASE, FKBM FAMILY PROTEIN"/>
    <property type="match status" value="1"/>
</dbReference>
<evidence type="ECO:0000313" key="3">
    <source>
        <dbReference type="EMBL" id="CAF1600143.1"/>
    </source>
</evidence>
<dbReference type="InterPro" id="IPR006342">
    <property type="entry name" value="FkbM_mtfrase"/>
</dbReference>
<gene>
    <name evidence="3" type="ORF">KQP761_LOCUS22178</name>
</gene>
<evidence type="ECO:0000313" key="4">
    <source>
        <dbReference type="Proteomes" id="UP000663834"/>
    </source>
</evidence>
<proteinExistence type="predicted"/>
<dbReference type="InterPro" id="IPR029063">
    <property type="entry name" value="SAM-dependent_MTases_sf"/>
</dbReference>
<feature type="domain" description="Methyltransferase FkbM" evidence="2">
    <location>
        <begin position="187"/>
        <end position="313"/>
    </location>
</feature>
<feature type="transmembrane region" description="Helical" evidence="1">
    <location>
        <begin position="32"/>
        <end position="52"/>
    </location>
</feature>
<comment type="caution">
    <text evidence="3">The sequence shown here is derived from an EMBL/GenBank/DDBJ whole genome shotgun (WGS) entry which is preliminary data.</text>
</comment>
<dbReference type="Gene3D" id="3.40.50.150">
    <property type="entry name" value="Vaccinia Virus protein VP39"/>
    <property type="match status" value="1"/>
</dbReference>
<organism evidence="3 4">
    <name type="scientific">Rotaria magnacalcarata</name>
    <dbReference type="NCBI Taxonomy" id="392030"/>
    <lineage>
        <taxon>Eukaryota</taxon>
        <taxon>Metazoa</taxon>
        <taxon>Spiralia</taxon>
        <taxon>Gnathifera</taxon>
        <taxon>Rotifera</taxon>
        <taxon>Eurotatoria</taxon>
        <taxon>Bdelloidea</taxon>
        <taxon>Philodinida</taxon>
        <taxon>Philodinidae</taxon>
        <taxon>Rotaria</taxon>
    </lineage>
</organism>
<accession>A0A816AU85</accession>
<dbReference type="OrthoDB" id="530233at2759"/>